<keyword evidence="3" id="KW-0808">Transferase</keyword>
<accession>A0A0P4VXV1</accession>
<dbReference type="PANTHER" id="PTHR12129">
    <property type="entry name" value="HEPARAN SULFATE 2-O-SULFOTRANSFERASE"/>
    <property type="match status" value="1"/>
</dbReference>
<evidence type="ECO:0000256" key="2">
    <source>
        <dbReference type="ARBA" id="ARBA00010569"/>
    </source>
</evidence>
<dbReference type="AlphaFoldDB" id="A0A0P4VXV1"/>
<sequence>MTTLARLWRQYVPARVSELLAVVSLTSTCMLFLHTSHLQSQLATYTNQLDASGPASTFTNGVLEGVANHKGSNQRKSGSCKNYNWEQFRHLDPRSLNNTIHHNRMTLMFNRVPKVGSQSTMELLRTLSYKNGFTFHKDRPQKVENIKLTEREQKRLVQLVDVFRPPSVYVKHVCYINFTTFNITQPIYINMVRDPVERVISWYYYVRAPWYFVERKQAFPELPLPSPAWLRKDYETCVRTGDRECQYREGDERPDFAQLTEFFCGQEKECTGFNTDYALQKAKENVERNYAVVGVLEDLNITLTVLEHYVPKFFKGAKDHYWNEVQKFSKVNRNIYKPQVPHEVKEIVRKNFTREMEFYEFCRRRLYMQYAALKLPQQEDDCR</sequence>
<protein>
    <recommendedName>
        <fullName evidence="11">Heparan sulfate 2-O-sulfotransferase pipe</fullName>
    </recommendedName>
</protein>
<proteinExistence type="inferred from homology"/>
<keyword evidence="5" id="KW-0735">Signal-anchor</keyword>
<dbReference type="Gene3D" id="3.40.50.300">
    <property type="entry name" value="P-loop containing nucleotide triphosphate hydrolases"/>
    <property type="match status" value="1"/>
</dbReference>
<keyword evidence="4" id="KW-0812">Transmembrane</keyword>
<keyword evidence="8" id="KW-0472">Membrane</keyword>
<organism evidence="10">
    <name type="scientific">Scylla olivacea</name>
    <name type="common">Orange mud crab</name>
    <name type="synonym">Cancer olivacea</name>
    <dbReference type="NCBI Taxonomy" id="85551"/>
    <lineage>
        <taxon>Eukaryota</taxon>
        <taxon>Metazoa</taxon>
        <taxon>Ecdysozoa</taxon>
        <taxon>Arthropoda</taxon>
        <taxon>Crustacea</taxon>
        <taxon>Multicrustacea</taxon>
        <taxon>Malacostraca</taxon>
        <taxon>Eumalacostraca</taxon>
        <taxon>Eucarida</taxon>
        <taxon>Decapoda</taxon>
        <taxon>Pleocyemata</taxon>
        <taxon>Brachyura</taxon>
        <taxon>Eubrachyura</taxon>
        <taxon>Portunoidea</taxon>
        <taxon>Portunidae</taxon>
        <taxon>Portuninae</taxon>
        <taxon>Scylla</taxon>
    </lineage>
</organism>
<evidence type="ECO:0008006" key="11">
    <source>
        <dbReference type="Google" id="ProtNLM"/>
    </source>
</evidence>
<evidence type="ECO:0000256" key="9">
    <source>
        <dbReference type="ARBA" id="ARBA00023180"/>
    </source>
</evidence>
<evidence type="ECO:0000256" key="3">
    <source>
        <dbReference type="ARBA" id="ARBA00022679"/>
    </source>
</evidence>
<dbReference type="GO" id="GO:0000139">
    <property type="term" value="C:Golgi membrane"/>
    <property type="evidence" value="ECO:0007669"/>
    <property type="project" value="UniProtKB-SubCell"/>
</dbReference>
<evidence type="ECO:0000313" key="10">
    <source>
        <dbReference type="EMBL" id="JAI60771.1"/>
    </source>
</evidence>
<dbReference type="Pfam" id="PF03567">
    <property type="entry name" value="Sulfotransfer_2"/>
    <property type="match status" value="1"/>
</dbReference>
<dbReference type="InterPro" id="IPR005331">
    <property type="entry name" value="Sulfotransferase"/>
</dbReference>
<name>A0A0P4VXV1_SCYOL</name>
<evidence type="ECO:0000256" key="7">
    <source>
        <dbReference type="ARBA" id="ARBA00023034"/>
    </source>
</evidence>
<evidence type="ECO:0000256" key="6">
    <source>
        <dbReference type="ARBA" id="ARBA00022989"/>
    </source>
</evidence>
<evidence type="ECO:0000256" key="5">
    <source>
        <dbReference type="ARBA" id="ARBA00022968"/>
    </source>
</evidence>
<evidence type="ECO:0000256" key="8">
    <source>
        <dbReference type="ARBA" id="ARBA00023136"/>
    </source>
</evidence>
<dbReference type="EMBL" id="GDRN01088800">
    <property type="protein sequence ID" value="JAI60771.1"/>
    <property type="molecule type" value="Transcribed_RNA"/>
</dbReference>
<reference evidence="10" key="1">
    <citation type="submission" date="2015-09" db="EMBL/GenBank/DDBJ databases">
        <title>Scylla olivacea transcriptome.</title>
        <authorList>
            <person name="Ikhwanuddin M."/>
        </authorList>
    </citation>
    <scope>NUCLEOTIDE SEQUENCE</scope>
</reference>
<keyword evidence="6" id="KW-1133">Transmembrane helix</keyword>
<dbReference type="FunFam" id="3.40.50.300:FF:001863">
    <property type="entry name" value="Heparan sulfate 2-o-sulfotransferase"/>
    <property type="match status" value="1"/>
</dbReference>
<evidence type="ECO:0000256" key="1">
    <source>
        <dbReference type="ARBA" id="ARBA00004323"/>
    </source>
</evidence>
<dbReference type="InterPro" id="IPR027417">
    <property type="entry name" value="P-loop_NTPase"/>
</dbReference>
<comment type="subcellular location">
    <subcellularLocation>
        <location evidence="1">Golgi apparatus membrane</location>
        <topology evidence="1">Single-pass type II membrane protein</topology>
    </subcellularLocation>
</comment>
<dbReference type="GO" id="GO:0008146">
    <property type="term" value="F:sulfotransferase activity"/>
    <property type="evidence" value="ECO:0007669"/>
    <property type="project" value="InterPro"/>
</dbReference>
<comment type="similarity">
    <text evidence="2">Belongs to the sulfotransferase 3 family.</text>
</comment>
<dbReference type="PANTHER" id="PTHR12129:SF20">
    <property type="entry name" value="HEPARAN SULFATE 2-O-SULFOTRANSFERASE PIPE"/>
    <property type="match status" value="1"/>
</dbReference>
<dbReference type="InterPro" id="IPR007734">
    <property type="entry name" value="Heparan_SO4_2-O-STrfase"/>
</dbReference>
<dbReference type="SUPFAM" id="SSF52540">
    <property type="entry name" value="P-loop containing nucleoside triphosphate hydrolases"/>
    <property type="match status" value="1"/>
</dbReference>
<evidence type="ECO:0000256" key="4">
    <source>
        <dbReference type="ARBA" id="ARBA00022692"/>
    </source>
</evidence>
<keyword evidence="7" id="KW-0333">Golgi apparatus</keyword>
<keyword evidence="9" id="KW-0325">Glycoprotein</keyword>